<dbReference type="PRINTS" id="PR00702">
    <property type="entry name" value="ACRIFLAVINRP"/>
</dbReference>
<evidence type="ECO:0000256" key="1">
    <source>
        <dbReference type="SAM" id="Phobius"/>
    </source>
</evidence>
<feature type="transmembrane region" description="Helical" evidence="1">
    <location>
        <begin position="434"/>
        <end position="454"/>
    </location>
</feature>
<dbReference type="Pfam" id="PF00873">
    <property type="entry name" value="ACR_tran"/>
    <property type="match status" value="1"/>
</dbReference>
<feature type="transmembrane region" description="Helical" evidence="1">
    <location>
        <begin position="902"/>
        <end position="922"/>
    </location>
</feature>
<dbReference type="SUPFAM" id="SSF82866">
    <property type="entry name" value="Multidrug efflux transporter AcrB transmembrane domain"/>
    <property type="match status" value="2"/>
</dbReference>
<feature type="transmembrane region" description="Helical" evidence="1">
    <location>
        <begin position="541"/>
        <end position="566"/>
    </location>
</feature>
<reference evidence="2 3" key="1">
    <citation type="submission" date="2022-12" db="EMBL/GenBank/DDBJ databases">
        <title>Metagenome assembled genome from gulf of manar.</title>
        <authorList>
            <person name="Kohli P."/>
            <person name="Pk S."/>
            <person name="Venkata Ramana C."/>
            <person name="Sasikala C."/>
        </authorList>
    </citation>
    <scope>NUCLEOTIDE SEQUENCE [LARGE SCALE GENOMIC DNA]</scope>
    <source>
        <strain evidence="2">JB008</strain>
    </source>
</reference>
<gene>
    <name evidence="2" type="ORF">PQJ61_03010</name>
</gene>
<feature type="transmembrane region" description="Helical" evidence="1">
    <location>
        <begin position="389"/>
        <end position="414"/>
    </location>
</feature>
<feature type="transmembrane region" description="Helical" evidence="1">
    <location>
        <begin position="363"/>
        <end position="383"/>
    </location>
</feature>
<dbReference type="Gene3D" id="3.30.70.1430">
    <property type="entry name" value="Multidrug efflux transporter AcrB pore domain"/>
    <property type="match status" value="2"/>
</dbReference>
<dbReference type="Gene3D" id="3.30.70.1440">
    <property type="entry name" value="Multidrug efflux transporter AcrB pore domain"/>
    <property type="match status" value="1"/>
</dbReference>
<feature type="transmembrane region" description="Helical" evidence="1">
    <location>
        <begin position="337"/>
        <end position="356"/>
    </location>
</feature>
<sequence>MTFSRRILSRPMTMIIVFIVATIAGGVLTTRLATDLLPDMNIPGMAVVTTYPMATPSEVEEDVTKEIEEELVNISGLDSLTSYSYDDYSLIIMMMDYDVDISDATADVRDALDGIENSLPEDCYQPTVFQFDPNSQAVIKIALTGDQGLEDLLKLAEEELQPQFERISGVAEVALSGGLEEIVQVSFYQERLDALGLSINTVSSMLSAQNMSLGAGSLVDGGMNYLIETNGEIGSLDDLANTVVSIKPLGPSSAYEVLLRDVADVGMGTKDRDSIVLINGQEGIQISIKKTDDANMVEVVDEVKLVAGKMQEALPYGNTLTILSDNSVQVNSVLQQVINSAILGILFAVIVLIFFIRRIKTTLIVAISIPVSLLITIGGMSMAGKTFNMITLTGLILALGMIVDGSIVVIENIFRYRQKGALQKTSAELGTQEVIGAITSSILTSICVFLPILIFKNDLGMIGIMFEDMAFTIVVALLASLAVSVLLVPVLASKVFPIYTREEKPIKSRALMSLDSSLDKSNTRFTNGYRKAVGWCLNHKIIIVAVSLILLAGSIVQLPQLGLIMVPPSGETSIILDVTLPEGTALKSTEEAMLQWQYIAESEIPESERQNIVVTSGAAGGMGTSGGSHTGTLEISLPAAENRTMTDTDIKEILRSYFELFPDATISFSTTDQARMMTGSSDVSINFHGNDLDDLVKVSNELTALVKAEIPEVLEITSSHSNALPELELELDRQKLFDLGLNTATIANELRAQIAGTTATTMTLDGETYDVVLQLREEDRDSTFDIDKIFVTTATGAKVPFSNFGEVKKTTGPMSIYREDRVKTITLSGDIAPGSAANFVQGQIESLVDEKLVLPEGVTTSTGGQMEMIADMTDGLILVFIFAALLVFAVMVSQFESLKSPFIIFAMIPMLLIGVVGIYLIIGEPLSMPSLIGIVMLLGLVVNNGIILVDSINLHRKRGLNVFEACREAAANRLRPVLMTTLTTVLAMVPMAFSGGTSTDMVKPIGLTVIGGLTSNTIITLFLVPVLYLMLHRKAYKQELPAIAEAQND</sequence>
<dbReference type="Proteomes" id="UP001221217">
    <property type="component" value="Unassembled WGS sequence"/>
</dbReference>
<protein>
    <submittedName>
        <fullName evidence="2">Efflux RND transporter permease subunit</fullName>
    </submittedName>
</protein>
<dbReference type="SUPFAM" id="SSF82693">
    <property type="entry name" value="Multidrug efflux transporter AcrB pore domain, PN1, PN2, PC1 and PC2 subdomains"/>
    <property type="match status" value="2"/>
</dbReference>
<dbReference type="InterPro" id="IPR027463">
    <property type="entry name" value="AcrB_DN_DC_subdom"/>
</dbReference>
<proteinExistence type="predicted"/>
<dbReference type="Gene3D" id="3.30.2090.10">
    <property type="entry name" value="Multidrug efflux transporter AcrB TolC docking domain, DN and DC subdomains"/>
    <property type="match status" value="2"/>
</dbReference>
<dbReference type="Gene3D" id="1.20.1640.10">
    <property type="entry name" value="Multidrug efflux transporter AcrB transmembrane domain"/>
    <property type="match status" value="2"/>
</dbReference>
<dbReference type="GO" id="GO:0005886">
    <property type="term" value="C:plasma membrane"/>
    <property type="evidence" value="ECO:0007669"/>
    <property type="project" value="TreeGrafter"/>
</dbReference>
<dbReference type="EMBL" id="JAQQAL010000009">
    <property type="protein sequence ID" value="MDC7225717.1"/>
    <property type="molecule type" value="Genomic_DNA"/>
</dbReference>
<name>A0AAJ1IDD9_9SPIO</name>
<dbReference type="PANTHER" id="PTHR32063:SF0">
    <property type="entry name" value="SWARMING MOTILITY PROTEIN SWRC"/>
    <property type="match status" value="1"/>
</dbReference>
<organism evidence="2 3">
    <name type="scientific">Candidatus Thalassospirochaeta sargassi</name>
    <dbReference type="NCBI Taxonomy" id="3119039"/>
    <lineage>
        <taxon>Bacteria</taxon>
        <taxon>Pseudomonadati</taxon>
        <taxon>Spirochaetota</taxon>
        <taxon>Spirochaetia</taxon>
        <taxon>Spirochaetales</taxon>
        <taxon>Spirochaetaceae</taxon>
        <taxon>Candidatus Thalassospirochaeta</taxon>
    </lineage>
</organism>
<dbReference type="PANTHER" id="PTHR32063">
    <property type="match status" value="1"/>
</dbReference>
<dbReference type="InterPro" id="IPR001036">
    <property type="entry name" value="Acrflvin-R"/>
</dbReference>
<feature type="transmembrane region" description="Helical" evidence="1">
    <location>
        <begin position="928"/>
        <end position="949"/>
    </location>
</feature>
<evidence type="ECO:0000313" key="2">
    <source>
        <dbReference type="EMBL" id="MDC7225717.1"/>
    </source>
</evidence>
<evidence type="ECO:0000313" key="3">
    <source>
        <dbReference type="Proteomes" id="UP001221217"/>
    </source>
</evidence>
<feature type="transmembrane region" description="Helical" evidence="1">
    <location>
        <begin position="469"/>
        <end position="492"/>
    </location>
</feature>
<dbReference type="AlphaFoldDB" id="A0AAJ1IDD9"/>
<keyword evidence="1" id="KW-0472">Membrane</keyword>
<comment type="caution">
    <text evidence="2">The sequence shown here is derived from an EMBL/GenBank/DDBJ whole genome shotgun (WGS) entry which is preliminary data.</text>
</comment>
<dbReference type="Gene3D" id="3.30.70.1320">
    <property type="entry name" value="Multidrug efflux transporter AcrB pore domain like"/>
    <property type="match status" value="1"/>
</dbReference>
<feature type="transmembrane region" description="Helical" evidence="1">
    <location>
        <begin position="977"/>
        <end position="993"/>
    </location>
</feature>
<dbReference type="GO" id="GO:0042910">
    <property type="term" value="F:xenobiotic transmembrane transporter activity"/>
    <property type="evidence" value="ECO:0007669"/>
    <property type="project" value="TreeGrafter"/>
</dbReference>
<keyword evidence="1" id="KW-0812">Transmembrane</keyword>
<accession>A0AAJ1IDD9</accession>
<feature type="transmembrane region" description="Helical" evidence="1">
    <location>
        <begin position="875"/>
        <end position="895"/>
    </location>
</feature>
<dbReference type="SUPFAM" id="SSF82714">
    <property type="entry name" value="Multidrug efflux transporter AcrB TolC docking domain, DN and DC subdomains"/>
    <property type="match status" value="2"/>
</dbReference>
<keyword evidence="1" id="KW-1133">Transmembrane helix</keyword>
<feature type="transmembrane region" description="Helical" evidence="1">
    <location>
        <begin position="1005"/>
        <end position="1031"/>
    </location>
</feature>